<dbReference type="AlphaFoldDB" id="A0A9Q3GMW0"/>
<dbReference type="InterPro" id="IPR001584">
    <property type="entry name" value="Integrase_cat-core"/>
</dbReference>
<reference evidence="3" key="1">
    <citation type="submission" date="2021-03" db="EMBL/GenBank/DDBJ databases">
        <title>Draft genome sequence of rust myrtle Austropuccinia psidii MF-1, a brazilian biotype.</title>
        <authorList>
            <person name="Quecine M.C."/>
            <person name="Pachon D.M.R."/>
            <person name="Bonatelli M.L."/>
            <person name="Correr F.H."/>
            <person name="Franceschini L.M."/>
            <person name="Leite T.F."/>
            <person name="Margarido G.R.A."/>
            <person name="Almeida C.A."/>
            <person name="Ferrarezi J.A."/>
            <person name="Labate C.A."/>
        </authorList>
    </citation>
    <scope>NUCLEOTIDE SEQUENCE</scope>
    <source>
        <strain evidence="3">MF-1</strain>
    </source>
</reference>
<evidence type="ECO:0000256" key="1">
    <source>
        <dbReference type="ARBA" id="ARBA00022884"/>
    </source>
</evidence>
<dbReference type="PANTHER" id="PTHR37984:SF5">
    <property type="entry name" value="PROTEIN NYNRIN-LIKE"/>
    <property type="match status" value="1"/>
</dbReference>
<accession>A0A9Q3GMW0</accession>
<dbReference type="EMBL" id="AVOT02003132">
    <property type="protein sequence ID" value="MBW0472572.1"/>
    <property type="molecule type" value="Genomic_DNA"/>
</dbReference>
<dbReference type="Proteomes" id="UP000765509">
    <property type="component" value="Unassembled WGS sequence"/>
</dbReference>
<keyword evidence="1" id="KW-0694">RNA-binding</keyword>
<organism evidence="3 4">
    <name type="scientific">Austropuccinia psidii MF-1</name>
    <dbReference type="NCBI Taxonomy" id="1389203"/>
    <lineage>
        <taxon>Eukaryota</taxon>
        <taxon>Fungi</taxon>
        <taxon>Dikarya</taxon>
        <taxon>Basidiomycota</taxon>
        <taxon>Pucciniomycotina</taxon>
        <taxon>Pucciniomycetes</taxon>
        <taxon>Pucciniales</taxon>
        <taxon>Sphaerophragmiaceae</taxon>
        <taxon>Austropuccinia</taxon>
    </lineage>
</organism>
<keyword evidence="4" id="KW-1185">Reference proteome</keyword>
<dbReference type="GO" id="GO:0015074">
    <property type="term" value="P:DNA integration"/>
    <property type="evidence" value="ECO:0007669"/>
    <property type="project" value="InterPro"/>
</dbReference>
<dbReference type="InterPro" id="IPR050951">
    <property type="entry name" value="Retrovirus_Pol_polyprotein"/>
</dbReference>
<evidence type="ECO:0000259" key="2">
    <source>
        <dbReference type="PROSITE" id="PS50994"/>
    </source>
</evidence>
<dbReference type="GO" id="GO:0003723">
    <property type="term" value="F:RNA binding"/>
    <property type="evidence" value="ECO:0007669"/>
    <property type="project" value="UniProtKB-KW"/>
</dbReference>
<gene>
    <name evidence="3" type="ORF">O181_012287</name>
</gene>
<dbReference type="InterPro" id="IPR012337">
    <property type="entry name" value="RNaseH-like_sf"/>
</dbReference>
<evidence type="ECO:0000313" key="4">
    <source>
        <dbReference type="Proteomes" id="UP000765509"/>
    </source>
</evidence>
<dbReference type="GO" id="GO:0005634">
    <property type="term" value="C:nucleus"/>
    <property type="evidence" value="ECO:0007669"/>
    <property type="project" value="UniProtKB-ARBA"/>
</dbReference>
<dbReference type="PROSITE" id="PS50994">
    <property type="entry name" value="INTEGRASE"/>
    <property type="match status" value="1"/>
</dbReference>
<protein>
    <recommendedName>
        <fullName evidence="2">Integrase catalytic domain-containing protein</fullName>
    </recommendedName>
</protein>
<evidence type="ECO:0000313" key="3">
    <source>
        <dbReference type="EMBL" id="MBW0472572.1"/>
    </source>
</evidence>
<name>A0A9Q3GMW0_9BASI</name>
<dbReference type="OrthoDB" id="2273864at2759"/>
<dbReference type="InterPro" id="IPR036397">
    <property type="entry name" value="RNaseH_sf"/>
</dbReference>
<dbReference type="PANTHER" id="PTHR37984">
    <property type="entry name" value="PROTEIN CBG26694"/>
    <property type="match status" value="1"/>
</dbReference>
<sequence>MHLVTELLPSSDKIYSHCLVIVDRYNKAFIFSPWHKDYTAMDTALLLWNKVISHTGFSKNIISDRDHKLKSALWTNLHKLLGTMLTFSTAYHPQTNGLAEKIMKNLEYMIRRLCNYGLKLKYSNRFTHDWCTLIPALEL</sequence>
<dbReference type="SUPFAM" id="SSF53098">
    <property type="entry name" value="Ribonuclease H-like"/>
    <property type="match status" value="1"/>
</dbReference>
<dbReference type="Gene3D" id="3.30.420.10">
    <property type="entry name" value="Ribonuclease H-like superfamily/Ribonuclease H"/>
    <property type="match status" value="1"/>
</dbReference>
<comment type="caution">
    <text evidence="3">The sequence shown here is derived from an EMBL/GenBank/DDBJ whole genome shotgun (WGS) entry which is preliminary data.</text>
</comment>
<feature type="domain" description="Integrase catalytic" evidence="2">
    <location>
        <begin position="1"/>
        <end position="139"/>
    </location>
</feature>
<proteinExistence type="predicted"/>